<gene>
    <name evidence="2" type="ORF">BKH29_03650</name>
</gene>
<name>A0A1Q8VC55_9ACTO</name>
<feature type="chain" id="PRO_5013113414" description="Tat pathway signal sequence domain protein" evidence="1">
    <location>
        <begin position="32"/>
        <end position="267"/>
    </location>
</feature>
<evidence type="ECO:0000256" key="1">
    <source>
        <dbReference type="SAM" id="SignalP"/>
    </source>
</evidence>
<feature type="signal peptide" evidence="1">
    <location>
        <begin position="1"/>
        <end position="31"/>
    </location>
</feature>
<protein>
    <recommendedName>
        <fullName evidence="4">Tat pathway signal sequence domain protein</fullName>
    </recommendedName>
</protein>
<dbReference type="EMBL" id="MSKJ01000006">
    <property type="protein sequence ID" value="OLO45668.1"/>
    <property type="molecule type" value="Genomic_DNA"/>
</dbReference>
<evidence type="ECO:0000313" key="3">
    <source>
        <dbReference type="Proteomes" id="UP000186857"/>
    </source>
</evidence>
<comment type="caution">
    <text evidence="2">The sequence shown here is derived from an EMBL/GenBank/DDBJ whole genome shotgun (WGS) entry which is preliminary data.</text>
</comment>
<evidence type="ECO:0000313" key="2">
    <source>
        <dbReference type="EMBL" id="OLO45668.1"/>
    </source>
</evidence>
<sequence>MARLISRRHTLGLPLALAASAYVGHSTGAAAATSTNSNDASVPATRFYAGRNGRKGLVVYLDGDGQELYDSDSNNTSSIPGGLAGTDGIVGAATSRGHDVLSVRTPSADGKWWSGDNVKYLADTIQRESSKHRCTMDQVWLIGYSGGSEFITQSFFPEYAESMKGGGFIVFGGGDAPNDQTGISFSPQDRSKFSLNWVTGKQDSSKEYDALGNAKKGLAFYSSAPNVAFNNTWSKWPDNNHENITKHFGLYVGVALDRHKWTSLLAG</sequence>
<evidence type="ECO:0008006" key="4">
    <source>
        <dbReference type="Google" id="ProtNLM"/>
    </source>
</evidence>
<accession>A0A1Q8VC55</accession>
<keyword evidence="1" id="KW-0732">Signal</keyword>
<reference evidence="2 3" key="1">
    <citation type="submission" date="2016-12" db="EMBL/GenBank/DDBJ databases">
        <title>Genomic Comparison of strains in the 'Actinomyces naeslundii' Group.</title>
        <authorList>
            <person name="Mughal S.R."/>
            <person name="Do T."/>
            <person name="Gilbert S.C."/>
            <person name="Witherden E.A."/>
            <person name="Didelot X."/>
            <person name="Beighton D."/>
        </authorList>
    </citation>
    <scope>NUCLEOTIDE SEQUENCE [LARGE SCALE GENOMIC DNA]</scope>
    <source>
        <strain evidence="2 3">CCUG 33920</strain>
    </source>
</reference>
<dbReference type="OrthoDB" id="4404863at2"/>
<dbReference type="PROSITE" id="PS51318">
    <property type="entry name" value="TAT"/>
    <property type="match status" value="1"/>
</dbReference>
<dbReference type="Proteomes" id="UP000186857">
    <property type="component" value="Unassembled WGS sequence"/>
</dbReference>
<proteinExistence type="predicted"/>
<dbReference type="AlphaFoldDB" id="A0A1Q8VC55"/>
<dbReference type="InterPro" id="IPR006311">
    <property type="entry name" value="TAT_signal"/>
</dbReference>
<dbReference type="RefSeq" id="WP_075376283.1">
    <property type="nucleotide sequence ID" value="NZ_MSKJ01000006.1"/>
</dbReference>
<organism evidence="2 3">
    <name type="scientific">Actinomyces oris</name>
    <dbReference type="NCBI Taxonomy" id="544580"/>
    <lineage>
        <taxon>Bacteria</taxon>
        <taxon>Bacillati</taxon>
        <taxon>Actinomycetota</taxon>
        <taxon>Actinomycetes</taxon>
        <taxon>Actinomycetales</taxon>
        <taxon>Actinomycetaceae</taxon>
        <taxon>Actinomyces</taxon>
    </lineage>
</organism>